<dbReference type="AlphaFoldDB" id="A0A8H3HPH1"/>
<accession>A0A8H3HPH1</accession>
<dbReference type="Proteomes" id="UP000663827">
    <property type="component" value="Unassembled WGS sequence"/>
</dbReference>
<evidence type="ECO:0000313" key="2">
    <source>
        <dbReference type="EMBL" id="CAE7148830.1"/>
    </source>
</evidence>
<feature type="non-terminal residue" evidence="2">
    <location>
        <position position="212"/>
    </location>
</feature>
<evidence type="ECO:0000313" key="3">
    <source>
        <dbReference type="Proteomes" id="UP000663827"/>
    </source>
</evidence>
<protein>
    <submittedName>
        <fullName evidence="2">Uncharacterized protein</fullName>
    </submittedName>
</protein>
<comment type="caution">
    <text evidence="2">The sequence shown here is derived from an EMBL/GenBank/DDBJ whole genome shotgun (WGS) entry which is preliminary data.</text>
</comment>
<reference evidence="2" key="1">
    <citation type="submission" date="2021-01" db="EMBL/GenBank/DDBJ databases">
        <authorList>
            <person name="Kaushik A."/>
        </authorList>
    </citation>
    <scope>NUCLEOTIDE SEQUENCE</scope>
    <source>
        <strain evidence="2">AG5</strain>
    </source>
</reference>
<dbReference type="EMBL" id="CAJNJQ010001765">
    <property type="protein sequence ID" value="CAE7148830.1"/>
    <property type="molecule type" value="Genomic_DNA"/>
</dbReference>
<proteinExistence type="predicted"/>
<sequence>MLACMLRSMAEADCMRTTHCLSINSPVARFNTKMSCAPDSRSGLDGRPKVAVTGTPLSWGWLSEVVMVVDMWIRRIGDNEIGARGGSLILATLPEPSKCDAPDGVPPYGLIAKMWSVPRTVTTAIHFESADQTIFVTRRRFVELVAFREMRSANRVPSLGPKLEDPNKYPVGASNREQVSDARKGKYTDCLTGSRVVLYNPARLAAGQEGLE</sequence>
<name>A0A8H3HPH1_9AGAM</name>
<evidence type="ECO:0000256" key="1">
    <source>
        <dbReference type="SAM" id="MobiDB-lite"/>
    </source>
</evidence>
<feature type="region of interest" description="Disordered" evidence="1">
    <location>
        <begin position="157"/>
        <end position="183"/>
    </location>
</feature>
<organism evidence="2 3">
    <name type="scientific">Rhizoctonia solani</name>
    <dbReference type="NCBI Taxonomy" id="456999"/>
    <lineage>
        <taxon>Eukaryota</taxon>
        <taxon>Fungi</taxon>
        <taxon>Dikarya</taxon>
        <taxon>Basidiomycota</taxon>
        <taxon>Agaricomycotina</taxon>
        <taxon>Agaricomycetes</taxon>
        <taxon>Cantharellales</taxon>
        <taxon>Ceratobasidiaceae</taxon>
        <taxon>Rhizoctonia</taxon>
    </lineage>
</organism>
<gene>
    <name evidence="2" type="ORF">RDB_LOCUS86311</name>
</gene>